<proteinExistence type="predicted"/>
<dbReference type="EMBL" id="UYSL01025898">
    <property type="protein sequence ID" value="VDL84835.1"/>
    <property type="molecule type" value="Genomic_DNA"/>
</dbReference>
<keyword evidence="2" id="KW-1185">Reference proteome</keyword>
<organism evidence="3">
    <name type="scientific">Nippostrongylus brasiliensis</name>
    <name type="common">Rat hookworm</name>
    <dbReference type="NCBI Taxonomy" id="27835"/>
    <lineage>
        <taxon>Eukaryota</taxon>
        <taxon>Metazoa</taxon>
        <taxon>Ecdysozoa</taxon>
        <taxon>Nematoda</taxon>
        <taxon>Chromadorea</taxon>
        <taxon>Rhabditida</taxon>
        <taxon>Rhabditina</taxon>
        <taxon>Rhabditomorpha</taxon>
        <taxon>Strongyloidea</taxon>
        <taxon>Heligmosomidae</taxon>
        <taxon>Nippostrongylus</taxon>
    </lineage>
</organism>
<dbReference type="Proteomes" id="UP000271162">
    <property type="component" value="Unassembled WGS sequence"/>
</dbReference>
<evidence type="ECO:0000313" key="2">
    <source>
        <dbReference type="Proteomes" id="UP000271162"/>
    </source>
</evidence>
<protein>
    <submittedName>
        <fullName evidence="3">Transcriptional regulator</fullName>
    </submittedName>
</protein>
<evidence type="ECO:0000313" key="3">
    <source>
        <dbReference type="WBParaSite" id="NBR_0002109301-mRNA-1"/>
    </source>
</evidence>
<reference evidence="1 2" key="2">
    <citation type="submission" date="2018-11" db="EMBL/GenBank/DDBJ databases">
        <authorList>
            <consortium name="Pathogen Informatics"/>
        </authorList>
    </citation>
    <scope>NUCLEOTIDE SEQUENCE [LARGE SCALE GENOMIC DNA]</scope>
</reference>
<name>A0A0N4YV21_NIPBR</name>
<accession>A0A0N4YV21</accession>
<gene>
    <name evidence="1" type="ORF">NBR_LOCUS21094</name>
</gene>
<dbReference type="WBParaSite" id="NBR_0002109301-mRNA-1">
    <property type="protein sequence ID" value="NBR_0002109301-mRNA-1"/>
    <property type="gene ID" value="NBR_0002109301"/>
</dbReference>
<reference evidence="3" key="1">
    <citation type="submission" date="2017-02" db="UniProtKB">
        <authorList>
            <consortium name="WormBaseParasite"/>
        </authorList>
    </citation>
    <scope>IDENTIFICATION</scope>
</reference>
<dbReference type="AlphaFoldDB" id="A0A0N4YV21"/>
<evidence type="ECO:0000313" key="1">
    <source>
        <dbReference type="EMBL" id="VDL84835.1"/>
    </source>
</evidence>
<sequence>MSGAACPVETRRAALLLIRDEMRMGALLLGREEQHYCEVEQDDWMIVGKCCWQQLDSTTFRSLITAAEKLPLLLLLVGQHLNGRLLPPWQVLPSNWSCKTAQLRRNSPPTVRGTSEKYKT</sequence>